<keyword evidence="7" id="KW-0256">Endoplasmic reticulum</keyword>
<dbReference type="GO" id="GO:0034975">
    <property type="term" value="P:protein folding in endoplasmic reticulum"/>
    <property type="evidence" value="ECO:0007669"/>
    <property type="project" value="TreeGrafter"/>
</dbReference>
<evidence type="ECO:0000313" key="14">
    <source>
        <dbReference type="EMBL" id="PIK58878.1"/>
    </source>
</evidence>
<dbReference type="Gene3D" id="2.130.10.10">
    <property type="entry name" value="YVTN repeat-like/Quinoprotein amine dehydrogenase"/>
    <property type="match status" value="1"/>
</dbReference>
<evidence type="ECO:0000256" key="8">
    <source>
        <dbReference type="ARBA" id="ARBA00022989"/>
    </source>
</evidence>
<evidence type="ECO:0000313" key="15">
    <source>
        <dbReference type="Proteomes" id="UP000230750"/>
    </source>
</evidence>
<evidence type="ECO:0000256" key="9">
    <source>
        <dbReference type="ARBA" id="ARBA00023136"/>
    </source>
</evidence>
<evidence type="ECO:0000256" key="6">
    <source>
        <dbReference type="ARBA" id="ARBA00022729"/>
    </source>
</evidence>
<dbReference type="Pfam" id="PF25293">
    <property type="entry name" value="Beta-prop_EMC1_N"/>
    <property type="match status" value="1"/>
</dbReference>
<evidence type="ECO:0000259" key="13">
    <source>
        <dbReference type="Pfam" id="PF25293"/>
    </source>
</evidence>
<dbReference type="InterPro" id="IPR026895">
    <property type="entry name" value="EMC1"/>
</dbReference>
<feature type="domain" description="EMC1 first beta-propeller" evidence="13">
    <location>
        <begin position="68"/>
        <end position="301"/>
    </location>
</feature>
<dbReference type="Proteomes" id="UP000230750">
    <property type="component" value="Unassembled WGS sequence"/>
</dbReference>
<keyword evidence="5 11" id="KW-0812">Transmembrane</keyword>
<keyword evidence="15" id="KW-1185">Reference proteome</keyword>
<keyword evidence="6" id="KW-0732">Signal</keyword>
<comment type="subunit">
    <text evidence="3">Component of the ER membrane protein complex (EMC).</text>
</comment>
<dbReference type="OrthoDB" id="28092at2759"/>
<keyword evidence="8 11" id="KW-1133">Transmembrane helix</keyword>
<dbReference type="EMBL" id="MRZV01000099">
    <property type="protein sequence ID" value="PIK58878.1"/>
    <property type="molecule type" value="Genomic_DNA"/>
</dbReference>
<evidence type="ECO:0000259" key="12">
    <source>
        <dbReference type="Pfam" id="PF07774"/>
    </source>
</evidence>
<dbReference type="Pfam" id="PF07774">
    <property type="entry name" value="EMC1_C"/>
    <property type="match status" value="1"/>
</dbReference>
<dbReference type="PANTHER" id="PTHR21573">
    <property type="entry name" value="ER MEMBRANE PROTEIN COMPLEX SUBUNIT 1"/>
    <property type="match status" value="1"/>
</dbReference>
<evidence type="ECO:0000256" key="7">
    <source>
        <dbReference type="ARBA" id="ARBA00022824"/>
    </source>
</evidence>
<dbReference type="InterPro" id="IPR011678">
    <property type="entry name" value="EMC1_C"/>
</dbReference>
<evidence type="ECO:0000256" key="11">
    <source>
        <dbReference type="SAM" id="Phobius"/>
    </source>
</evidence>
<feature type="transmembrane region" description="Helical" evidence="11">
    <location>
        <begin position="850"/>
        <end position="871"/>
    </location>
</feature>
<organism evidence="14 15">
    <name type="scientific">Stichopus japonicus</name>
    <name type="common">Sea cucumber</name>
    <dbReference type="NCBI Taxonomy" id="307972"/>
    <lineage>
        <taxon>Eukaryota</taxon>
        <taxon>Metazoa</taxon>
        <taxon>Echinodermata</taxon>
        <taxon>Eleutherozoa</taxon>
        <taxon>Echinozoa</taxon>
        <taxon>Holothuroidea</taxon>
        <taxon>Aspidochirotacea</taxon>
        <taxon>Aspidochirotida</taxon>
        <taxon>Stichopodidae</taxon>
        <taxon>Apostichopus</taxon>
    </lineage>
</organism>
<dbReference type="AlphaFoldDB" id="A0A2G8LF36"/>
<keyword evidence="10" id="KW-0325">Glycoprotein</keyword>
<reference evidence="14 15" key="1">
    <citation type="journal article" date="2017" name="PLoS Biol.">
        <title>The sea cucumber genome provides insights into morphological evolution and visceral regeneration.</title>
        <authorList>
            <person name="Zhang X."/>
            <person name="Sun L."/>
            <person name="Yuan J."/>
            <person name="Sun Y."/>
            <person name="Gao Y."/>
            <person name="Zhang L."/>
            <person name="Li S."/>
            <person name="Dai H."/>
            <person name="Hamel J.F."/>
            <person name="Liu C."/>
            <person name="Yu Y."/>
            <person name="Liu S."/>
            <person name="Lin W."/>
            <person name="Guo K."/>
            <person name="Jin S."/>
            <person name="Xu P."/>
            <person name="Storey K.B."/>
            <person name="Huan P."/>
            <person name="Zhang T."/>
            <person name="Zhou Y."/>
            <person name="Zhang J."/>
            <person name="Lin C."/>
            <person name="Li X."/>
            <person name="Xing L."/>
            <person name="Huo D."/>
            <person name="Sun M."/>
            <person name="Wang L."/>
            <person name="Mercier A."/>
            <person name="Li F."/>
            <person name="Yang H."/>
            <person name="Xiang J."/>
        </authorList>
    </citation>
    <scope>NUCLEOTIDE SEQUENCE [LARGE SCALE GENOMIC DNA]</scope>
    <source>
        <strain evidence="14">Shaxun</strain>
        <tissue evidence="14">Muscle</tissue>
    </source>
</reference>
<evidence type="ECO:0000256" key="3">
    <source>
        <dbReference type="ARBA" id="ARBA00011276"/>
    </source>
</evidence>
<keyword evidence="9 11" id="KW-0472">Membrane</keyword>
<dbReference type="InterPro" id="IPR015943">
    <property type="entry name" value="WD40/YVTN_repeat-like_dom_sf"/>
</dbReference>
<accession>A0A2G8LF36</accession>
<dbReference type="PANTHER" id="PTHR21573:SF0">
    <property type="entry name" value="ER MEMBRANE PROTEIN COMPLEX SUBUNIT 1"/>
    <property type="match status" value="1"/>
</dbReference>
<sequence length="881" mass="98624">MATLHGGISFNKGRQESSMLYYTPGKSPLQPSNFQGGEIENPKPLMVGNILQIGRKRSRRDAVPGRGEPKKPRLAVTYNGNVIVLNVKSGEELWKESLPNSDSIQDYLIQVNLNDEDDGALVVLGRVPGMGFKVFRYNAKDGTLLGQTQVPSPWLQEDTSCMVLSGDKVVCADSQSKAVRIATIQSRQQDQTGFSSIPLTIFCPRTRRQNSSLVKIRREDIRVVKTFPQEMLIQSHTKDKEIANLRSKVKIGASSGSPKKVYAMYLDRKDKTVGSRTLLQTSDHGLHLVQQGGDISWSREESLASAVSVEMVDLPVSETEAQFEDEFGTRKGDNIFSMFARRTSTQFAQLQTYFDHLRKKVEAFQKGSSHHDHNVEQLTYAVRFDDTDEIIGEYLTRDEFSLHKIIIVATRAGKVFGLDSEDGCILWSHFLPNVEPITRGGKQLLPLMIQRTTAHFPNPPQCTIIAKSKTSDRHVIFSFNPINGKPSLPEHPQGQELPFTLKQATMQNIVDQEFMKVILLVDTENKVYAYPANSESVVRENADNIYLFTADSDSGALNGYRLGAADDTPASHNSFRPIRTAEEIWHVQLPSLLQTITHVVAKRPAEEVHSQGRVLGDRTVLYKYLNPNLVVVVSEGEDAIAKSHVTVYLIDVVTGNIVFQTDHKRVEGPVHVVHSENWVVYHFWNNRYRRNEVTVLELFEGSSQKNSTAFSSLDPPSDPLVERQSYIFSESLQALSTTQTEKGITAKHVLMVLKSGGIISLPKRFLDPRRPLVPTQMHKEEGLIPYIPELIAPPTAYINYNQSVFGIENVHTSPAGLESTCLVLAYGLDFYFTRATPSNLFDVLKEDFDYLLIGTVLTALLVAAVVTRRLASMKALRQAWK</sequence>
<comment type="caution">
    <text evidence="14">The sequence shown here is derived from an EMBL/GenBank/DDBJ whole genome shotgun (WGS) entry which is preliminary data.</text>
</comment>
<comment type="similarity">
    <text evidence="2">Belongs to the EMC1 family.</text>
</comment>
<dbReference type="STRING" id="307972.A0A2G8LF36"/>
<comment type="subcellular location">
    <subcellularLocation>
        <location evidence="1">Endoplasmic reticulum membrane</location>
        <topology evidence="1">Single-pass type I membrane protein</topology>
    </subcellularLocation>
</comment>
<evidence type="ECO:0000256" key="5">
    <source>
        <dbReference type="ARBA" id="ARBA00022692"/>
    </source>
</evidence>
<dbReference type="InterPro" id="IPR011047">
    <property type="entry name" value="Quinoprotein_ADH-like_sf"/>
</dbReference>
<evidence type="ECO:0000256" key="1">
    <source>
        <dbReference type="ARBA" id="ARBA00004115"/>
    </source>
</evidence>
<evidence type="ECO:0000256" key="2">
    <source>
        <dbReference type="ARBA" id="ARBA00007904"/>
    </source>
</evidence>
<gene>
    <name evidence="14" type="ORF">BSL78_04190</name>
</gene>
<evidence type="ECO:0000256" key="10">
    <source>
        <dbReference type="ARBA" id="ARBA00023180"/>
    </source>
</evidence>
<feature type="domain" description="ER membrane protein complex subunit 1 C-terminal" evidence="12">
    <location>
        <begin position="675"/>
        <end position="880"/>
    </location>
</feature>
<proteinExistence type="inferred from homology"/>
<evidence type="ECO:0000256" key="4">
    <source>
        <dbReference type="ARBA" id="ARBA00020824"/>
    </source>
</evidence>
<name>A0A2G8LF36_STIJA</name>
<dbReference type="InterPro" id="IPR058545">
    <property type="entry name" value="Beta-prop_EMC1_1st"/>
</dbReference>
<dbReference type="GO" id="GO:0072546">
    <property type="term" value="C:EMC complex"/>
    <property type="evidence" value="ECO:0007669"/>
    <property type="project" value="InterPro"/>
</dbReference>
<dbReference type="SUPFAM" id="SSF50998">
    <property type="entry name" value="Quinoprotein alcohol dehydrogenase-like"/>
    <property type="match status" value="1"/>
</dbReference>
<protein>
    <recommendedName>
        <fullName evidence="4">ER membrane protein complex subunit 1</fullName>
    </recommendedName>
</protein>